<dbReference type="InterPro" id="IPR010982">
    <property type="entry name" value="Lambda_DNA-bd_dom_sf"/>
</dbReference>
<dbReference type="SUPFAM" id="SSF47413">
    <property type="entry name" value="lambda repressor-like DNA-binding domains"/>
    <property type="match status" value="1"/>
</dbReference>
<protein>
    <submittedName>
        <fullName evidence="3">Helix-turn-helix transcriptional regulator</fullName>
    </submittedName>
</protein>
<dbReference type="PANTHER" id="PTHR46558:SF14">
    <property type="entry name" value="HTH-TYPE TRANSCRIPTIONAL REGULATOR ANSR"/>
    <property type="match status" value="1"/>
</dbReference>
<gene>
    <name evidence="3" type="ORF">ShirakiTB12_02440</name>
</gene>
<feature type="domain" description="HTH cro/C1-type" evidence="2">
    <location>
        <begin position="6"/>
        <end position="60"/>
    </location>
</feature>
<dbReference type="CDD" id="cd00093">
    <property type="entry name" value="HTH_XRE"/>
    <property type="match status" value="1"/>
</dbReference>
<dbReference type="EMBL" id="BSYK01000001">
    <property type="protein sequence ID" value="GMG71776.1"/>
    <property type="molecule type" value="Genomic_DNA"/>
</dbReference>
<dbReference type="RefSeq" id="WP_418055027.1">
    <property type="nucleotide sequence ID" value="NZ_BSYK01000001.1"/>
</dbReference>
<dbReference type="PROSITE" id="PS50943">
    <property type="entry name" value="HTH_CROC1"/>
    <property type="match status" value="1"/>
</dbReference>
<organism evidence="3 4">
    <name type="scientific">Priestia megaterium</name>
    <name type="common">Bacillus megaterium</name>
    <dbReference type="NCBI Taxonomy" id="1404"/>
    <lineage>
        <taxon>Bacteria</taxon>
        <taxon>Bacillati</taxon>
        <taxon>Bacillota</taxon>
        <taxon>Bacilli</taxon>
        <taxon>Bacillales</taxon>
        <taxon>Bacillaceae</taxon>
        <taxon>Priestia</taxon>
    </lineage>
</organism>
<dbReference type="AlphaFoldDB" id="A0AAX6BDF4"/>
<dbReference type="PANTHER" id="PTHR46558">
    <property type="entry name" value="TRACRIPTIONAL REGULATORY PROTEIN-RELATED-RELATED"/>
    <property type="match status" value="1"/>
</dbReference>
<accession>A0AAX6BDF4</accession>
<proteinExistence type="predicted"/>
<dbReference type="Proteomes" id="UP001165240">
    <property type="component" value="Unassembled WGS sequence"/>
</dbReference>
<evidence type="ECO:0000313" key="4">
    <source>
        <dbReference type="Proteomes" id="UP001165240"/>
    </source>
</evidence>
<dbReference type="Gene3D" id="1.10.260.40">
    <property type="entry name" value="lambda repressor-like DNA-binding domains"/>
    <property type="match status" value="1"/>
</dbReference>
<reference evidence="3" key="1">
    <citation type="journal article" date="2024" name="Appl Microbiol">
        <title>Effect of kuratsuki Bacillus and Priestia on Taste of Sake.</title>
        <authorList>
            <person name="Kobayashi K."/>
            <person name="Nishida H."/>
        </authorList>
    </citation>
    <scope>NUCLEOTIDE SEQUENCE</scope>
    <source>
        <strain evidence="3">B-12</strain>
    </source>
</reference>
<sequence>MFSVRLTYLRKKKNVTQQKVADYLGITRPAYTAYEQGKRQPDYETLTKIADFFDVTVDYLIGRTDDPQGDSIKEDDDKVLDGFWGYDLKGLSEEEIQELKRQIRKEIEFYLWQKEQDARK</sequence>
<name>A0AAX6BDF4_PRIMG</name>
<dbReference type="Pfam" id="PF01381">
    <property type="entry name" value="HTH_3"/>
    <property type="match status" value="1"/>
</dbReference>
<evidence type="ECO:0000256" key="1">
    <source>
        <dbReference type="ARBA" id="ARBA00023125"/>
    </source>
</evidence>
<dbReference type="GO" id="GO:0003677">
    <property type="term" value="F:DNA binding"/>
    <property type="evidence" value="ECO:0007669"/>
    <property type="project" value="UniProtKB-KW"/>
</dbReference>
<evidence type="ECO:0000313" key="3">
    <source>
        <dbReference type="EMBL" id="GMG71776.1"/>
    </source>
</evidence>
<comment type="caution">
    <text evidence="3">The sequence shown here is derived from an EMBL/GenBank/DDBJ whole genome shotgun (WGS) entry which is preliminary data.</text>
</comment>
<dbReference type="SMART" id="SM00530">
    <property type="entry name" value="HTH_XRE"/>
    <property type="match status" value="1"/>
</dbReference>
<keyword evidence="1" id="KW-0238">DNA-binding</keyword>
<evidence type="ECO:0000259" key="2">
    <source>
        <dbReference type="PROSITE" id="PS50943"/>
    </source>
</evidence>
<dbReference type="InterPro" id="IPR001387">
    <property type="entry name" value="Cro/C1-type_HTH"/>
</dbReference>